<accession>A0ABV6Z423</accession>
<dbReference type="EMBL" id="JBHPBY010000441">
    <property type="protein sequence ID" value="MFC1853187.1"/>
    <property type="molecule type" value="Genomic_DNA"/>
</dbReference>
<reference evidence="1 2" key="1">
    <citation type="submission" date="2024-09" db="EMBL/GenBank/DDBJ databases">
        <title>Laminarin stimulates single cell rates of sulfate reduction while oxygen inhibits transcriptomic activity in coastal marine sediment.</title>
        <authorList>
            <person name="Lindsay M."/>
            <person name="Orcutt B."/>
            <person name="Emerson D."/>
            <person name="Stepanauskas R."/>
            <person name="D'Angelo T."/>
        </authorList>
    </citation>
    <scope>NUCLEOTIDE SEQUENCE [LARGE SCALE GENOMIC DNA]</scope>
    <source>
        <strain evidence="1">SAG AM-311-K15</strain>
    </source>
</reference>
<comment type="caution">
    <text evidence="1">The sequence shown here is derived from an EMBL/GenBank/DDBJ whole genome shotgun (WGS) entry which is preliminary data.</text>
</comment>
<name>A0ABV6Z423_UNCC1</name>
<organism evidence="1 2">
    <name type="scientific">candidate division CSSED10-310 bacterium</name>
    <dbReference type="NCBI Taxonomy" id="2855610"/>
    <lineage>
        <taxon>Bacteria</taxon>
        <taxon>Bacteria division CSSED10-310</taxon>
    </lineage>
</organism>
<dbReference type="Proteomes" id="UP001594351">
    <property type="component" value="Unassembled WGS sequence"/>
</dbReference>
<evidence type="ECO:0008006" key="3">
    <source>
        <dbReference type="Google" id="ProtNLM"/>
    </source>
</evidence>
<gene>
    <name evidence="1" type="ORF">ACFL27_23565</name>
</gene>
<evidence type="ECO:0000313" key="1">
    <source>
        <dbReference type="EMBL" id="MFC1853187.1"/>
    </source>
</evidence>
<evidence type="ECO:0000313" key="2">
    <source>
        <dbReference type="Proteomes" id="UP001594351"/>
    </source>
</evidence>
<proteinExistence type="predicted"/>
<protein>
    <recommendedName>
        <fullName evidence="3">Sulfotransferase domain-containing protein</fullName>
    </recommendedName>
</protein>
<sequence>MLSKIKAHMEYMFSLKSLDSVNNAEMRVIGLGRSGIHPIINWIGYQCKGSRVLFINNPEVKANPFEGGIWGGLHVRGMFDRFYIDEHFEKRGKFRRKDCLIYNYEVALVEEVVDPFFEKRREQWLGKSVKKYDVLIMRDAFNFFASKFQFHFNLKEYYEKRKMDVTLEAEAPKWIKVWKNHALEFLGITNILSDKKVTISYNAWCKSKVYRMAIANKLDLNPGDKGLDRVPNIGAGSSFEGIQYDKKASEMKTDERWKRLKDNEAYRNIFTDTELVDLSNRIFGKIPGTDILL</sequence>
<keyword evidence="2" id="KW-1185">Reference proteome</keyword>